<dbReference type="Gene3D" id="2.40.10.220">
    <property type="entry name" value="predicted glycosyltransferase like domains"/>
    <property type="match status" value="1"/>
</dbReference>
<dbReference type="EMBL" id="JASVDS010000002">
    <property type="protein sequence ID" value="MDL5031548.1"/>
    <property type="molecule type" value="Genomic_DNA"/>
</dbReference>
<evidence type="ECO:0000313" key="3">
    <source>
        <dbReference type="EMBL" id="MDL5031548.1"/>
    </source>
</evidence>
<name>A0ABT7LFD3_9BURK</name>
<reference evidence="3 4" key="1">
    <citation type="submission" date="2023-06" db="EMBL/GenBank/DDBJ databases">
        <title>Pelomonas sp. APW6 16S ribosomal RNA gene genome sequencing and assembly.</title>
        <authorList>
            <person name="Woo H."/>
        </authorList>
    </citation>
    <scope>NUCLEOTIDE SEQUENCE [LARGE SCALE GENOMIC DNA]</scope>
    <source>
        <strain evidence="3 4">APW6</strain>
    </source>
</reference>
<comment type="function">
    <text evidence="1">Binds the second messenger bis-(3'-5') cyclic dimeric guanosine monophosphate (c-di-GMP). Can bind two c-di-GMP molecules per monomer. May play a role in bacterial second-messenger regulated processes. Binding to c-di-GMP induces a conformational change of the C- and N-termini resulting in the exposure of a highly negative surface on one side of the protein to a possible effector protein.</text>
</comment>
<protein>
    <recommendedName>
        <fullName evidence="1">Cyclic diguanosine monophosphate-binding protein</fullName>
        <shortName evidence="1">c-di-GMP-binding protein</shortName>
    </recommendedName>
    <alternativeName>
        <fullName evidence="1">Pilz domain-containing protein</fullName>
    </alternativeName>
</protein>
<comment type="subunit">
    <text evidence="1">Monomer in both c-di-GMP-bound and free forms.</text>
</comment>
<sequence length="122" mass="13429">MDKPQERRQFARVSFDAPAELITVDTRLHVSVLDLSLKGALLKLPAAASVTMGEPCLLCIRLDGAEQRIMMGAEVAHLDGERAGLILRSIDIESVTHLRRLIEVNLGEAYLLERELKALLAA</sequence>
<dbReference type="InterPro" id="IPR027021">
    <property type="entry name" value="C-di-GMP_BP_PA4608"/>
</dbReference>
<proteinExistence type="predicted"/>
<accession>A0ABT7LFD3</accession>
<dbReference type="Proteomes" id="UP001238603">
    <property type="component" value="Unassembled WGS sequence"/>
</dbReference>
<dbReference type="Pfam" id="PF07238">
    <property type="entry name" value="PilZ"/>
    <property type="match status" value="1"/>
</dbReference>
<gene>
    <name evidence="3" type="ORF">QRD43_06470</name>
</gene>
<organism evidence="3 4">
    <name type="scientific">Roseateles subflavus</name>
    <dbReference type="NCBI Taxonomy" id="3053353"/>
    <lineage>
        <taxon>Bacteria</taxon>
        <taxon>Pseudomonadati</taxon>
        <taxon>Pseudomonadota</taxon>
        <taxon>Betaproteobacteria</taxon>
        <taxon>Burkholderiales</taxon>
        <taxon>Sphaerotilaceae</taxon>
        <taxon>Roseateles</taxon>
    </lineage>
</organism>
<keyword evidence="1" id="KW-0547">Nucleotide-binding</keyword>
<evidence type="ECO:0000313" key="4">
    <source>
        <dbReference type="Proteomes" id="UP001238603"/>
    </source>
</evidence>
<evidence type="ECO:0000256" key="1">
    <source>
        <dbReference type="PIRNR" id="PIRNR028141"/>
    </source>
</evidence>
<dbReference type="SUPFAM" id="SSF141371">
    <property type="entry name" value="PilZ domain-like"/>
    <property type="match status" value="1"/>
</dbReference>
<keyword evidence="4" id="KW-1185">Reference proteome</keyword>
<keyword evidence="1" id="KW-0973">c-di-GMP</keyword>
<feature type="domain" description="PilZ" evidence="2">
    <location>
        <begin position="6"/>
        <end position="103"/>
    </location>
</feature>
<evidence type="ECO:0000259" key="2">
    <source>
        <dbReference type="Pfam" id="PF07238"/>
    </source>
</evidence>
<dbReference type="InterPro" id="IPR009875">
    <property type="entry name" value="PilZ_domain"/>
</dbReference>
<dbReference type="RefSeq" id="WP_285981676.1">
    <property type="nucleotide sequence ID" value="NZ_JASVDS010000002.1"/>
</dbReference>
<comment type="caution">
    <text evidence="3">The sequence shown here is derived from an EMBL/GenBank/DDBJ whole genome shotgun (WGS) entry which is preliminary data.</text>
</comment>
<dbReference type="PIRSF" id="PIRSF028141">
    <property type="entry name" value="C-di-GMP_BP_PA4608"/>
    <property type="match status" value="1"/>
</dbReference>